<gene>
    <name evidence="1" type="ORF">EPIR_2903</name>
</gene>
<dbReference type="EMBL" id="CAHS01000017">
    <property type="protein sequence ID" value="CCG88266.1"/>
    <property type="molecule type" value="Genomic_DNA"/>
</dbReference>
<evidence type="ECO:0000313" key="1">
    <source>
        <dbReference type="EMBL" id="CCG88266.1"/>
    </source>
</evidence>
<dbReference type="AlphaFoldDB" id="V5ZBH6"/>
<dbReference type="Proteomes" id="UP000018217">
    <property type="component" value="Unassembled WGS sequence"/>
</dbReference>
<comment type="caution">
    <text evidence="1">The sequence shown here is derived from an EMBL/GenBank/DDBJ whole genome shotgun (WGS) entry which is preliminary data.</text>
</comment>
<evidence type="ECO:0000313" key="2">
    <source>
        <dbReference type="Proteomes" id="UP000018217"/>
    </source>
</evidence>
<name>V5ZBH6_9GAMM</name>
<dbReference type="STRING" id="1161919.EPIR_2903"/>
<accession>V5ZBH6</accession>
<proteinExistence type="predicted"/>
<organism evidence="1 2">
    <name type="scientific">Erwinia piriflorinigrans CFBP 5888</name>
    <dbReference type="NCBI Taxonomy" id="1161919"/>
    <lineage>
        <taxon>Bacteria</taxon>
        <taxon>Pseudomonadati</taxon>
        <taxon>Pseudomonadota</taxon>
        <taxon>Gammaproteobacteria</taxon>
        <taxon>Enterobacterales</taxon>
        <taxon>Erwiniaceae</taxon>
        <taxon>Erwinia</taxon>
    </lineage>
</organism>
<reference evidence="1 2" key="1">
    <citation type="journal article" date="2013" name="Syst. Appl. Microbiol.">
        <title>Phylogenetic position and virulence apparatus of the pear flower necrosis pathogen Erwinia piriflorinigrans CFBP 5888T as assessed by comparative genomics.</title>
        <authorList>
            <person name="Smits T.H."/>
            <person name="Rezzonico F."/>
            <person name="Lopez M.M."/>
            <person name="Blom J."/>
            <person name="Goesmann A."/>
            <person name="Frey J.E."/>
            <person name="Duffy B."/>
        </authorList>
    </citation>
    <scope>NUCLEOTIDE SEQUENCE [LARGE SCALE GENOMIC DNA]</scope>
    <source>
        <strain evidence="2">CFBP5888</strain>
    </source>
</reference>
<protein>
    <submittedName>
        <fullName evidence="1">Uncharacterized protein</fullName>
    </submittedName>
</protein>
<sequence>MSSIFSHCSTLNIFFIPYEVSGICKVSLAYWREKIA</sequence>
<keyword evidence="2" id="KW-1185">Reference proteome</keyword>